<evidence type="ECO:0000256" key="1">
    <source>
        <dbReference type="SAM" id="Phobius"/>
    </source>
</evidence>
<keyword evidence="3" id="KW-1185">Reference proteome</keyword>
<keyword evidence="1" id="KW-0812">Transmembrane</keyword>
<dbReference type="RefSeq" id="WP_253763974.1">
    <property type="nucleotide sequence ID" value="NZ_JAMZDZ010000001.1"/>
</dbReference>
<name>A0ABV8M2W4_9ACTN</name>
<gene>
    <name evidence="2" type="ORF">ACFOZ4_40615</name>
</gene>
<sequence length="75" mass="8881">MSENDTPPTESQRRIQRDIFGRRMDEVQPRWERRKAKIRAEIERNRRGEYKVPTWVLLAVLIAIVVGFTLFVALA</sequence>
<protein>
    <submittedName>
        <fullName evidence="2">Uncharacterized protein</fullName>
    </submittedName>
</protein>
<evidence type="ECO:0000313" key="2">
    <source>
        <dbReference type="EMBL" id="MFC4136947.1"/>
    </source>
</evidence>
<evidence type="ECO:0000313" key="3">
    <source>
        <dbReference type="Proteomes" id="UP001595816"/>
    </source>
</evidence>
<proteinExistence type="predicted"/>
<comment type="caution">
    <text evidence="2">The sequence shown here is derived from an EMBL/GenBank/DDBJ whole genome shotgun (WGS) entry which is preliminary data.</text>
</comment>
<feature type="transmembrane region" description="Helical" evidence="1">
    <location>
        <begin position="54"/>
        <end position="74"/>
    </location>
</feature>
<dbReference type="Proteomes" id="UP001595816">
    <property type="component" value="Unassembled WGS sequence"/>
</dbReference>
<organism evidence="2 3">
    <name type="scientific">Hamadaea flava</name>
    <dbReference type="NCBI Taxonomy" id="1742688"/>
    <lineage>
        <taxon>Bacteria</taxon>
        <taxon>Bacillati</taxon>
        <taxon>Actinomycetota</taxon>
        <taxon>Actinomycetes</taxon>
        <taxon>Micromonosporales</taxon>
        <taxon>Micromonosporaceae</taxon>
        <taxon>Hamadaea</taxon>
    </lineage>
</organism>
<accession>A0ABV8M2W4</accession>
<keyword evidence="1" id="KW-0472">Membrane</keyword>
<reference evidence="3" key="1">
    <citation type="journal article" date="2019" name="Int. J. Syst. Evol. Microbiol.">
        <title>The Global Catalogue of Microorganisms (GCM) 10K type strain sequencing project: providing services to taxonomists for standard genome sequencing and annotation.</title>
        <authorList>
            <consortium name="The Broad Institute Genomics Platform"/>
            <consortium name="The Broad Institute Genome Sequencing Center for Infectious Disease"/>
            <person name="Wu L."/>
            <person name="Ma J."/>
        </authorList>
    </citation>
    <scope>NUCLEOTIDE SEQUENCE [LARGE SCALE GENOMIC DNA]</scope>
    <source>
        <strain evidence="3">CGMCC 4.7289</strain>
    </source>
</reference>
<keyword evidence="1" id="KW-1133">Transmembrane helix</keyword>
<dbReference type="EMBL" id="JBHSAY010000035">
    <property type="protein sequence ID" value="MFC4136947.1"/>
    <property type="molecule type" value="Genomic_DNA"/>
</dbReference>